<dbReference type="HOGENOM" id="CLU_2294329_0_0_1"/>
<reference evidence="1" key="1">
    <citation type="journal article" date="2012" name="Nature">
        <title>The oyster genome reveals stress adaptation and complexity of shell formation.</title>
        <authorList>
            <person name="Zhang G."/>
            <person name="Fang X."/>
            <person name="Guo X."/>
            <person name="Li L."/>
            <person name="Luo R."/>
            <person name="Xu F."/>
            <person name="Yang P."/>
            <person name="Zhang L."/>
            <person name="Wang X."/>
            <person name="Qi H."/>
            <person name="Xiong Z."/>
            <person name="Que H."/>
            <person name="Xie Y."/>
            <person name="Holland P.W."/>
            <person name="Paps J."/>
            <person name="Zhu Y."/>
            <person name="Wu F."/>
            <person name="Chen Y."/>
            <person name="Wang J."/>
            <person name="Peng C."/>
            <person name="Meng J."/>
            <person name="Yang L."/>
            <person name="Liu J."/>
            <person name="Wen B."/>
            <person name="Zhang N."/>
            <person name="Huang Z."/>
            <person name="Zhu Q."/>
            <person name="Feng Y."/>
            <person name="Mount A."/>
            <person name="Hedgecock D."/>
            <person name="Xu Z."/>
            <person name="Liu Y."/>
            <person name="Domazet-Loso T."/>
            <person name="Du Y."/>
            <person name="Sun X."/>
            <person name="Zhang S."/>
            <person name="Liu B."/>
            <person name="Cheng P."/>
            <person name="Jiang X."/>
            <person name="Li J."/>
            <person name="Fan D."/>
            <person name="Wang W."/>
            <person name="Fu W."/>
            <person name="Wang T."/>
            <person name="Wang B."/>
            <person name="Zhang J."/>
            <person name="Peng Z."/>
            <person name="Li Y."/>
            <person name="Li N."/>
            <person name="Wang J."/>
            <person name="Chen M."/>
            <person name="He Y."/>
            <person name="Tan F."/>
            <person name="Song X."/>
            <person name="Zheng Q."/>
            <person name="Huang R."/>
            <person name="Yang H."/>
            <person name="Du X."/>
            <person name="Chen L."/>
            <person name="Yang M."/>
            <person name="Gaffney P.M."/>
            <person name="Wang S."/>
            <person name="Luo L."/>
            <person name="She Z."/>
            <person name="Ming Y."/>
            <person name="Huang W."/>
            <person name="Zhang S."/>
            <person name="Huang B."/>
            <person name="Zhang Y."/>
            <person name="Qu T."/>
            <person name="Ni P."/>
            <person name="Miao G."/>
            <person name="Wang J."/>
            <person name="Wang Q."/>
            <person name="Steinberg C.E."/>
            <person name="Wang H."/>
            <person name="Li N."/>
            <person name="Qian L."/>
            <person name="Zhang G."/>
            <person name="Li Y."/>
            <person name="Yang H."/>
            <person name="Liu X."/>
            <person name="Wang J."/>
            <person name="Yin Y."/>
            <person name="Wang J."/>
        </authorList>
    </citation>
    <scope>NUCLEOTIDE SEQUENCE [LARGE SCALE GENOMIC DNA]</scope>
    <source>
        <strain evidence="1">05x7-T-G4-1.051#20</strain>
    </source>
</reference>
<dbReference type="EMBL" id="JH815963">
    <property type="protein sequence ID" value="EKC30506.1"/>
    <property type="molecule type" value="Genomic_DNA"/>
</dbReference>
<organism evidence="1">
    <name type="scientific">Magallana gigas</name>
    <name type="common">Pacific oyster</name>
    <name type="synonym">Crassostrea gigas</name>
    <dbReference type="NCBI Taxonomy" id="29159"/>
    <lineage>
        <taxon>Eukaryota</taxon>
        <taxon>Metazoa</taxon>
        <taxon>Spiralia</taxon>
        <taxon>Lophotrochozoa</taxon>
        <taxon>Mollusca</taxon>
        <taxon>Bivalvia</taxon>
        <taxon>Autobranchia</taxon>
        <taxon>Pteriomorphia</taxon>
        <taxon>Ostreida</taxon>
        <taxon>Ostreoidea</taxon>
        <taxon>Ostreidae</taxon>
        <taxon>Magallana</taxon>
    </lineage>
</organism>
<proteinExistence type="predicted"/>
<sequence>MASSFCKRKDILLFEGVEVGIFLGDVLKFEEVEVLVATGELVGKHSFARDTTETLHQHDQEPEICAASASTTQQSGSGTIRGGVVLLTLLAGGAAVLSSLI</sequence>
<accession>K1R959</accession>
<dbReference type="InParanoid" id="K1R959"/>
<evidence type="ECO:0000313" key="1">
    <source>
        <dbReference type="EMBL" id="EKC30506.1"/>
    </source>
</evidence>
<dbReference type="AlphaFoldDB" id="K1R959"/>
<gene>
    <name evidence="1" type="ORF">CGI_10012678</name>
</gene>
<name>K1R959_MAGGI</name>
<protein>
    <submittedName>
        <fullName evidence="1">Uncharacterized protein</fullName>
    </submittedName>
</protein>